<dbReference type="Proteomes" id="UP000179786">
    <property type="component" value="Unassembled WGS sequence"/>
</dbReference>
<proteinExistence type="predicted"/>
<organism evidence="5 6">
    <name type="scientific">Pseudoalteromonas amylolytica</name>
    <dbReference type="NCBI Taxonomy" id="1859457"/>
    <lineage>
        <taxon>Bacteria</taxon>
        <taxon>Pseudomonadati</taxon>
        <taxon>Pseudomonadota</taxon>
        <taxon>Gammaproteobacteria</taxon>
        <taxon>Alteromonadales</taxon>
        <taxon>Pseudoalteromonadaceae</taxon>
        <taxon>Pseudoalteromonas</taxon>
    </lineage>
</organism>
<dbReference type="PANTHER" id="PTHR46796">
    <property type="entry name" value="HTH-TYPE TRANSCRIPTIONAL ACTIVATOR RHAS-RELATED"/>
    <property type="match status" value="1"/>
</dbReference>
<dbReference type="PROSITE" id="PS01124">
    <property type="entry name" value="HTH_ARAC_FAMILY_2"/>
    <property type="match status" value="1"/>
</dbReference>
<dbReference type="OrthoDB" id="6592899at2"/>
<dbReference type="RefSeq" id="WP_070986039.1">
    <property type="nucleotide sequence ID" value="NZ_MKJU01000027.1"/>
</dbReference>
<dbReference type="GO" id="GO:0043565">
    <property type="term" value="F:sequence-specific DNA binding"/>
    <property type="evidence" value="ECO:0007669"/>
    <property type="project" value="InterPro"/>
</dbReference>
<dbReference type="InterPro" id="IPR050204">
    <property type="entry name" value="AraC_XylS_family_regulators"/>
</dbReference>
<dbReference type="InterPro" id="IPR046532">
    <property type="entry name" value="DUF6597"/>
</dbReference>
<dbReference type="AlphaFoldDB" id="A0A1S1MPJ4"/>
<evidence type="ECO:0000256" key="2">
    <source>
        <dbReference type="ARBA" id="ARBA00023125"/>
    </source>
</evidence>
<dbReference type="Pfam" id="PF12833">
    <property type="entry name" value="HTH_18"/>
    <property type="match status" value="1"/>
</dbReference>
<dbReference type="EMBL" id="MKJU01000027">
    <property type="protein sequence ID" value="OHU90071.1"/>
    <property type="molecule type" value="Genomic_DNA"/>
</dbReference>
<evidence type="ECO:0000256" key="1">
    <source>
        <dbReference type="ARBA" id="ARBA00023015"/>
    </source>
</evidence>
<dbReference type="InterPro" id="IPR009057">
    <property type="entry name" value="Homeodomain-like_sf"/>
</dbReference>
<evidence type="ECO:0000256" key="3">
    <source>
        <dbReference type="ARBA" id="ARBA00023163"/>
    </source>
</evidence>
<keyword evidence="1" id="KW-0805">Transcription regulation</keyword>
<protein>
    <recommendedName>
        <fullName evidence="4">HTH araC/xylS-type domain-containing protein</fullName>
    </recommendedName>
</protein>
<dbReference type="Pfam" id="PF20240">
    <property type="entry name" value="DUF6597"/>
    <property type="match status" value="1"/>
</dbReference>
<gene>
    <name evidence="5" type="ORF">BET10_14955</name>
</gene>
<keyword evidence="3" id="KW-0804">Transcription</keyword>
<dbReference type="PANTHER" id="PTHR46796:SF13">
    <property type="entry name" value="HTH-TYPE TRANSCRIPTIONAL ACTIVATOR RHAS"/>
    <property type="match status" value="1"/>
</dbReference>
<evidence type="ECO:0000313" key="6">
    <source>
        <dbReference type="Proteomes" id="UP000179786"/>
    </source>
</evidence>
<reference evidence="5 6" key="1">
    <citation type="submission" date="2016-09" db="EMBL/GenBank/DDBJ databases">
        <title>Pseudoalteromonas amylolytica sp. nov., isolated from the surface seawater.</title>
        <authorList>
            <person name="Wu Y.-H."/>
            <person name="Cheng H."/>
            <person name="Jin X.-B."/>
            <person name="Wang C.-S."/>
            <person name="Xu X.-W."/>
        </authorList>
    </citation>
    <scope>NUCLEOTIDE SEQUENCE [LARGE SCALE GENOMIC DNA]</scope>
    <source>
        <strain evidence="5 6">JW1</strain>
    </source>
</reference>
<dbReference type="GO" id="GO:0003700">
    <property type="term" value="F:DNA-binding transcription factor activity"/>
    <property type="evidence" value="ECO:0007669"/>
    <property type="project" value="InterPro"/>
</dbReference>
<dbReference type="SMART" id="SM00342">
    <property type="entry name" value="HTH_ARAC"/>
    <property type="match status" value="1"/>
</dbReference>
<comment type="caution">
    <text evidence="5">The sequence shown here is derived from an EMBL/GenBank/DDBJ whole genome shotgun (WGS) entry which is preliminary data.</text>
</comment>
<evidence type="ECO:0000313" key="5">
    <source>
        <dbReference type="EMBL" id="OHU90071.1"/>
    </source>
</evidence>
<name>A0A1S1MPJ4_9GAMM</name>
<keyword evidence="6" id="KW-1185">Reference proteome</keyword>
<accession>A0A1S1MPJ4</accession>
<keyword evidence="2" id="KW-0238">DNA-binding</keyword>
<sequence length="258" mass="28988">MGLRLNFTIYKPKHHIADFIQAIWCAKTCDTNHSDVVRCLNGDGCMGVLFNLNKSLRIGNQALPTGVLVQPVSIQTHTISIPAGSTVVGIRFQPGFGVSILDTKPCHPKVISSDSDIGQVLLPIFQQLSHAKGSWTLIALIYRWICQHLGQPQPLPHSLKHAIDVLQSTAHEQQHTTVFNQRQIERQFKTWLGITPKHFHRIMRVRHTLDALKQHNEAPLAAIAQQLGYSDQAHMTRELKHIANVTPNKYRHILNSQG</sequence>
<dbReference type="InterPro" id="IPR018060">
    <property type="entry name" value="HTH_AraC"/>
</dbReference>
<dbReference type="Gene3D" id="1.10.10.60">
    <property type="entry name" value="Homeodomain-like"/>
    <property type="match status" value="1"/>
</dbReference>
<dbReference type="SUPFAM" id="SSF46689">
    <property type="entry name" value="Homeodomain-like"/>
    <property type="match status" value="1"/>
</dbReference>
<dbReference type="STRING" id="1859457.BET10_14955"/>
<evidence type="ECO:0000259" key="4">
    <source>
        <dbReference type="PROSITE" id="PS01124"/>
    </source>
</evidence>
<feature type="domain" description="HTH araC/xylS-type" evidence="4">
    <location>
        <begin position="179"/>
        <end position="253"/>
    </location>
</feature>